<dbReference type="RefSeq" id="XP_040771273.1">
    <property type="nucleotide sequence ID" value="XM_040918022.1"/>
</dbReference>
<keyword evidence="2" id="KW-1185">Reference proteome</keyword>
<reference evidence="1" key="1">
    <citation type="journal article" date="2020" name="Phytopathology">
        <title>Genome sequence of the chestnut blight fungus Cryphonectria parasitica EP155: A fundamental resource for an archetypical invasive plant pathogen.</title>
        <authorList>
            <person name="Crouch J.A."/>
            <person name="Dawe A."/>
            <person name="Aerts A."/>
            <person name="Barry K."/>
            <person name="Churchill A.C.L."/>
            <person name="Grimwood J."/>
            <person name="Hillman B."/>
            <person name="Milgroom M.G."/>
            <person name="Pangilinan J."/>
            <person name="Smith M."/>
            <person name="Salamov A."/>
            <person name="Schmutz J."/>
            <person name="Yadav J."/>
            <person name="Grigoriev I.V."/>
            <person name="Nuss D."/>
        </authorList>
    </citation>
    <scope>NUCLEOTIDE SEQUENCE</scope>
    <source>
        <strain evidence="1">EP155</strain>
    </source>
</reference>
<organism evidence="1 2">
    <name type="scientific">Cryphonectria parasitica (strain ATCC 38755 / EP155)</name>
    <dbReference type="NCBI Taxonomy" id="660469"/>
    <lineage>
        <taxon>Eukaryota</taxon>
        <taxon>Fungi</taxon>
        <taxon>Dikarya</taxon>
        <taxon>Ascomycota</taxon>
        <taxon>Pezizomycotina</taxon>
        <taxon>Sordariomycetes</taxon>
        <taxon>Sordariomycetidae</taxon>
        <taxon>Diaporthales</taxon>
        <taxon>Cryphonectriaceae</taxon>
        <taxon>Cryphonectria-Endothia species complex</taxon>
        <taxon>Cryphonectria</taxon>
    </lineage>
</organism>
<gene>
    <name evidence="1" type="ORF">M406DRAFT_269685</name>
</gene>
<comment type="caution">
    <text evidence="1">The sequence shown here is derived from an EMBL/GenBank/DDBJ whole genome shotgun (WGS) entry which is preliminary data.</text>
</comment>
<dbReference type="Proteomes" id="UP000803844">
    <property type="component" value="Unassembled WGS sequence"/>
</dbReference>
<accession>A0A9P5CHS5</accession>
<evidence type="ECO:0000313" key="1">
    <source>
        <dbReference type="EMBL" id="KAF3760294.1"/>
    </source>
</evidence>
<dbReference type="GeneID" id="63835151"/>
<feature type="non-terminal residue" evidence="1">
    <location>
        <position position="1"/>
    </location>
</feature>
<evidence type="ECO:0000313" key="2">
    <source>
        <dbReference type="Proteomes" id="UP000803844"/>
    </source>
</evidence>
<dbReference type="OrthoDB" id="4769838at2759"/>
<name>A0A9P5CHS5_CRYP1</name>
<dbReference type="EMBL" id="MU032353">
    <property type="protein sequence ID" value="KAF3760294.1"/>
    <property type="molecule type" value="Genomic_DNA"/>
</dbReference>
<protein>
    <submittedName>
        <fullName evidence="1">Uncharacterized protein</fullName>
    </submittedName>
</protein>
<sequence length="57" mass="6793">YKPSLCNYLEHQNNPNVHIQSTKNIFDFFESFEKALKKTFNNPNEECITAQQLMDLR</sequence>
<dbReference type="AlphaFoldDB" id="A0A9P5CHS5"/>
<proteinExistence type="predicted"/>